<protein>
    <submittedName>
        <fullName evidence="2">Uncharacterized protein</fullName>
    </submittedName>
</protein>
<evidence type="ECO:0000256" key="1">
    <source>
        <dbReference type="SAM" id="Phobius"/>
    </source>
</evidence>
<sequence>ILHSAYTPMAFRACAKLVFRMMQSRISFTLFKSIVITITSSYVTSRDLSSQNVQILSNNHIFLGCHLGVIWIFIRAFIIGFHKTMNHLVEDCLLRQEMFVNNTIFVIAFLRS</sequence>
<feature type="non-terminal residue" evidence="2">
    <location>
        <position position="1"/>
    </location>
</feature>
<proteinExistence type="predicted"/>
<feature type="transmembrane region" description="Helical" evidence="1">
    <location>
        <begin position="60"/>
        <end position="78"/>
    </location>
</feature>
<evidence type="ECO:0000313" key="3">
    <source>
        <dbReference type="Proteomes" id="UP001233999"/>
    </source>
</evidence>
<gene>
    <name evidence="2" type="ORF">L9F63_018549</name>
</gene>
<reference evidence="2" key="1">
    <citation type="journal article" date="2023" name="IScience">
        <title>Live-bearing cockroach genome reveals convergent evolutionary mechanisms linked to viviparity in insects and beyond.</title>
        <authorList>
            <person name="Fouks B."/>
            <person name="Harrison M.C."/>
            <person name="Mikhailova A.A."/>
            <person name="Marchal E."/>
            <person name="English S."/>
            <person name="Carruthers M."/>
            <person name="Jennings E.C."/>
            <person name="Chiamaka E.L."/>
            <person name="Frigard R.A."/>
            <person name="Pippel M."/>
            <person name="Attardo G.M."/>
            <person name="Benoit J.B."/>
            <person name="Bornberg-Bauer E."/>
            <person name="Tobe S.S."/>
        </authorList>
    </citation>
    <scope>NUCLEOTIDE SEQUENCE</scope>
    <source>
        <strain evidence="2">Stay&amp;Tobe</strain>
    </source>
</reference>
<feature type="transmembrane region" description="Helical" evidence="1">
    <location>
        <begin position="26"/>
        <end position="45"/>
    </location>
</feature>
<feature type="non-terminal residue" evidence="2">
    <location>
        <position position="112"/>
    </location>
</feature>
<keyword evidence="1" id="KW-1133">Transmembrane helix</keyword>
<evidence type="ECO:0000313" key="2">
    <source>
        <dbReference type="EMBL" id="KAJ9588084.1"/>
    </source>
</evidence>
<keyword evidence="1" id="KW-0472">Membrane</keyword>
<dbReference type="EMBL" id="JASPKZ010005716">
    <property type="protein sequence ID" value="KAJ9588084.1"/>
    <property type="molecule type" value="Genomic_DNA"/>
</dbReference>
<dbReference type="AlphaFoldDB" id="A0AAD7ZWG7"/>
<accession>A0AAD7ZWG7</accession>
<dbReference type="Proteomes" id="UP001233999">
    <property type="component" value="Unassembled WGS sequence"/>
</dbReference>
<comment type="caution">
    <text evidence="2">The sequence shown here is derived from an EMBL/GenBank/DDBJ whole genome shotgun (WGS) entry which is preliminary data.</text>
</comment>
<keyword evidence="1" id="KW-0812">Transmembrane</keyword>
<reference evidence="2" key="2">
    <citation type="submission" date="2023-05" db="EMBL/GenBank/DDBJ databases">
        <authorList>
            <person name="Fouks B."/>
        </authorList>
    </citation>
    <scope>NUCLEOTIDE SEQUENCE</scope>
    <source>
        <strain evidence="2">Stay&amp;Tobe</strain>
        <tissue evidence="2">Testes</tissue>
    </source>
</reference>
<organism evidence="2 3">
    <name type="scientific">Diploptera punctata</name>
    <name type="common">Pacific beetle cockroach</name>
    <dbReference type="NCBI Taxonomy" id="6984"/>
    <lineage>
        <taxon>Eukaryota</taxon>
        <taxon>Metazoa</taxon>
        <taxon>Ecdysozoa</taxon>
        <taxon>Arthropoda</taxon>
        <taxon>Hexapoda</taxon>
        <taxon>Insecta</taxon>
        <taxon>Pterygota</taxon>
        <taxon>Neoptera</taxon>
        <taxon>Polyneoptera</taxon>
        <taxon>Dictyoptera</taxon>
        <taxon>Blattodea</taxon>
        <taxon>Blaberoidea</taxon>
        <taxon>Blaberidae</taxon>
        <taxon>Diplopterinae</taxon>
        <taxon>Diploptera</taxon>
    </lineage>
</organism>
<keyword evidence="3" id="KW-1185">Reference proteome</keyword>
<name>A0AAD7ZWG7_DIPPU</name>